<comment type="caution">
    <text evidence="4">The sequence shown here is derived from an EMBL/GenBank/DDBJ whole genome shotgun (WGS) entry which is preliminary data.</text>
</comment>
<dbReference type="InterPro" id="IPR050832">
    <property type="entry name" value="Bact_Acetyltransf"/>
</dbReference>
<dbReference type="PANTHER" id="PTHR43877">
    <property type="entry name" value="AMINOALKYLPHOSPHONATE N-ACETYLTRANSFERASE-RELATED-RELATED"/>
    <property type="match status" value="1"/>
</dbReference>
<dbReference type="CDD" id="cd04301">
    <property type="entry name" value="NAT_SF"/>
    <property type="match status" value="1"/>
</dbReference>
<dbReference type="EMBL" id="BMXK01000007">
    <property type="protein sequence ID" value="GHD08010.1"/>
    <property type="molecule type" value="Genomic_DNA"/>
</dbReference>
<reference evidence="5" key="1">
    <citation type="journal article" date="2019" name="Int. J. Syst. Evol. Microbiol.">
        <title>The Global Catalogue of Microorganisms (GCM) 10K type strain sequencing project: providing services to taxonomists for standard genome sequencing and annotation.</title>
        <authorList>
            <consortium name="The Broad Institute Genomics Platform"/>
            <consortium name="The Broad Institute Genome Sequencing Center for Infectious Disease"/>
            <person name="Wu L."/>
            <person name="Ma J."/>
        </authorList>
    </citation>
    <scope>NUCLEOTIDE SEQUENCE [LARGE SCALE GENOMIC DNA]</scope>
    <source>
        <strain evidence="5">KCTC 19466</strain>
    </source>
</reference>
<dbReference type="Proteomes" id="UP000642819">
    <property type="component" value="Unassembled WGS sequence"/>
</dbReference>
<dbReference type="InterPro" id="IPR000182">
    <property type="entry name" value="GNAT_dom"/>
</dbReference>
<dbReference type="Pfam" id="PF00583">
    <property type="entry name" value="Acetyltransf_1"/>
    <property type="match status" value="1"/>
</dbReference>
<keyword evidence="2" id="KW-0012">Acyltransferase</keyword>
<dbReference type="PROSITE" id="PS51186">
    <property type="entry name" value="GNAT"/>
    <property type="match status" value="1"/>
</dbReference>
<proteinExistence type="predicted"/>
<dbReference type="RefSeq" id="WP_189349969.1">
    <property type="nucleotide sequence ID" value="NZ_BMXK01000007.1"/>
</dbReference>
<evidence type="ECO:0000259" key="3">
    <source>
        <dbReference type="PROSITE" id="PS51186"/>
    </source>
</evidence>
<name>A0ABQ3GK68_9MICC</name>
<evidence type="ECO:0000256" key="1">
    <source>
        <dbReference type="ARBA" id="ARBA00022679"/>
    </source>
</evidence>
<keyword evidence="1" id="KW-0808">Transferase</keyword>
<evidence type="ECO:0000313" key="4">
    <source>
        <dbReference type="EMBL" id="GHD08010.1"/>
    </source>
</evidence>
<dbReference type="InterPro" id="IPR016181">
    <property type="entry name" value="Acyl_CoA_acyltransferase"/>
</dbReference>
<protein>
    <submittedName>
        <fullName evidence="4">N-acetyltransferase</fullName>
    </submittedName>
</protein>
<sequence>MPTETSVRTATAADHAEISRVTVASYRATGYFDPDSTYFDFIADTGDRAAHSELLVAERDGTVVAAVTMIRFGTKYADICREDELEMRMLAVDPETQRTGAGRTLVRAVVEHAESLDGVGKVALTTGGVWKPARALYESEGFAHVPERDWFVPSNGAPLVVYTKEV</sequence>
<feature type="domain" description="N-acetyltransferase" evidence="3">
    <location>
        <begin position="5"/>
        <end position="166"/>
    </location>
</feature>
<accession>A0ABQ3GK68</accession>
<organism evidence="4 5">
    <name type="scientific">Zhihengliuella salsuginis</name>
    <dbReference type="NCBI Taxonomy" id="578222"/>
    <lineage>
        <taxon>Bacteria</taxon>
        <taxon>Bacillati</taxon>
        <taxon>Actinomycetota</taxon>
        <taxon>Actinomycetes</taxon>
        <taxon>Micrococcales</taxon>
        <taxon>Micrococcaceae</taxon>
        <taxon>Zhihengliuella</taxon>
    </lineage>
</organism>
<keyword evidence="5" id="KW-1185">Reference proteome</keyword>
<gene>
    <name evidence="4" type="ORF">GCM10008096_19400</name>
</gene>
<evidence type="ECO:0000313" key="5">
    <source>
        <dbReference type="Proteomes" id="UP000642819"/>
    </source>
</evidence>
<dbReference type="SUPFAM" id="SSF55729">
    <property type="entry name" value="Acyl-CoA N-acyltransferases (Nat)"/>
    <property type="match status" value="1"/>
</dbReference>
<dbReference type="Gene3D" id="3.40.630.30">
    <property type="match status" value="1"/>
</dbReference>
<evidence type="ECO:0000256" key="2">
    <source>
        <dbReference type="ARBA" id="ARBA00023315"/>
    </source>
</evidence>